<comment type="caution">
    <text evidence="1">The sequence shown here is derived from an EMBL/GenBank/DDBJ whole genome shotgun (WGS) entry which is preliminary data.</text>
</comment>
<name>A0A7J5YKL1_DISMA</name>
<reference evidence="1 2" key="1">
    <citation type="submission" date="2020-03" db="EMBL/GenBank/DDBJ databases">
        <title>Dissostichus mawsoni Genome sequencing and assembly.</title>
        <authorList>
            <person name="Park H."/>
        </authorList>
    </citation>
    <scope>NUCLEOTIDE SEQUENCE [LARGE SCALE GENOMIC DNA]</scope>
    <source>
        <strain evidence="1">DM0001</strain>
        <tissue evidence="1">Muscle</tissue>
    </source>
</reference>
<organism evidence="1 2">
    <name type="scientific">Dissostichus mawsoni</name>
    <name type="common">Antarctic cod</name>
    <dbReference type="NCBI Taxonomy" id="36200"/>
    <lineage>
        <taxon>Eukaryota</taxon>
        <taxon>Metazoa</taxon>
        <taxon>Chordata</taxon>
        <taxon>Craniata</taxon>
        <taxon>Vertebrata</taxon>
        <taxon>Euteleostomi</taxon>
        <taxon>Actinopterygii</taxon>
        <taxon>Neopterygii</taxon>
        <taxon>Teleostei</taxon>
        <taxon>Neoteleostei</taxon>
        <taxon>Acanthomorphata</taxon>
        <taxon>Eupercaria</taxon>
        <taxon>Perciformes</taxon>
        <taxon>Notothenioidei</taxon>
        <taxon>Nototheniidae</taxon>
        <taxon>Dissostichus</taxon>
    </lineage>
</organism>
<dbReference type="Proteomes" id="UP000518266">
    <property type="component" value="Unassembled WGS sequence"/>
</dbReference>
<dbReference type="EMBL" id="JAAKFY010000011">
    <property type="protein sequence ID" value="KAF3850032.1"/>
    <property type="molecule type" value="Genomic_DNA"/>
</dbReference>
<evidence type="ECO:0000313" key="2">
    <source>
        <dbReference type="Proteomes" id="UP000518266"/>
    </source>
</evidence>
<gene>
    <name evidence="1" type="ORF">F7725_019751</name>
</gene>
<dbReference type="AlphaFoldDB" id="A0A7J5YKL1"/>
<evidence type="ECO:0000313" key="1">
    <source>
        <dbReference type="EMBL" id="KAF3850032.1"/>
    </source>
</evidence>
<keyword evidence="2" id="KW-1185">Reference proteome</keyword>
<accession>A0A7J5YKL1</accession>
<sequence>MDKSEALGQQVSGLVDLFVVVSKLGLNGVRGEQHGRLRGTVHLVAQDALLHLQEEQLLRDVLDQLLGHVLREEFGPKLKLQRVLLLHVLGRHLGRNYDRF</sequence>
<proteinExistence type="predicted"/>
<protein>
    <submittedName>
        <fullName evidence="1">Uncharacterized protein</fullName>
    </submittedName>
</protein>
<dbReference type="OrthoDB" id="10539401at2759"/>